<sequence length="331" mass="39590">MPQRLLLLRFRDVRIFHLCQRITFLENWRVKKFRTLDWCRVIEGFVGINVSWNGVNLYLVNVYSSWFLRNKCLLWEGILDCKYKFVRGEWCITGDFNAVKKIIGLVVGDKDLSDHYHIWIKRGCVDWGPKSFKFFNGWTKHVDFFPFVDKCWNDMRFDGNDSFVLKEKLRLLRSHLRKCNYEVFGHLNWVVDEAVKYLNTLDFKEVCDSMVDVEALVSKWYLASKKVWSSIGEKESFLCQKAGFRWLKEDDSNSRFFHRFMKQRFRRNSILGINFTNGWIDNMVEVKSGFMNHFQHRFRESCLIRVRVSDGFNMGFNMAMVIREAIFSEGP</sequence>
<keyword evidence="2" id="KW-1185">Reference proteome</keyword>
<name>A0AAV1AKR3_VICFA</name>
<reference evidence="1 2" key="1">
    <citation type="submission" date="2023-01" db="EMBL/GenBank/DDBJ databases">
        <authorList>
            <person name="Kreplak J."/>
        </authorList>
    </citation>
    <scope>NUCLEOTIDE SEQUENCE [LARGE SCALE GENOMIC DNA]</scope>
</reference>
<dbReference type="Proteomes" id="UP001157006">
    <property type="component" value="Chromosome 4"/>
</dbReference>
<proteinExistence type="predicted"/>
<accession>A0AAV1AKR3</accession>
<dbReference type="AlphaFoldDB" id="A0AAV1AKR3"/>
<protein>
    <submittedName>
        <fullName evidence="1">Uncharacterized protein</fullName>
    </submittedName>
</protein>
<evidence type="ECO:0000313" key="2">
    <source>
        <dbReference type="Proteomes" id="UP001157006"/>
    </source>
</evidence>
<dbReference type="EMBL" id="OX451739">
    <property type="protein sequence ID" value="CAI8611002.1"/>
    <property type="molecule type" value="Genomic_DNA"/>
</dbReference>
<gene>
    <name evidence="1" type="ORF">VFH_IV208640</name>
</gene>
<evidence type="ECO:0000313" key="1">
    <source>
        <dbReference type="EMBL" id="CAI8611002.1"/>
    </source>
</evidence>
<organism evidence="1 2">
    <name type="scientific">Vicia faba</name>
    <name type="common">Broad bean</name>
    <name type="synonym">Faba vulgaris</name>
    <dbReference type="NCBI Taxonomy" id="3906"/>
    <lineage>
        <taxon>Eukaryota</taxon>
        <taxon>Viridiplantae</taxon>
        <taxon>Streptophyta</taxon>
        <taxon>Embryophyta</taxon>
        <taxon>Tracheophyta</taxon>
        <taxon>Spermatophyta</taxon>
        <taxon>Magnoliopsida</taxon>
        <taxon>eudicotyledons</taxon>
        <taxon>Gunneridae</taxon>
        <taxon>Pentapetalae</taxon>
        <taxon>rosids</taxon>
        <taxon>fabids</taxon>
        <taxon>Fabales</taxon>
        <taxon>Fabaceae</taxon>
        <taxon>Papilionoideae</taxon>
        <taxon>50 kb inversion clade</taxon>
        <taxon>NPAAA clade</taxon>
        <taxon>Hologalegina</taxon>
        <taxon>IRL clade</taxon>
        <taxon>Fabeae</taxon>
        <taxon>Vicia</taxon>
    </lineage>
</organism>